<reference evidence="1" key="1">
    <citation type="submission" date="2014-05" db="EMBL/GenBank/DDBJ databases">
        <authorList>
            <person name="Chronopoulou M."/>
        </authorList>
    </citation>
    <scope>NUCLEOTIDE SEQUENCE</scope>
    <source>
        <tissue evidence="1">Whole organism</tissue>
    </source>
</reference>
<dbReference type="EMBL" id="HACA01004344">
    <property type="protein sequence ID" value="CDW21705.1"/>
    <property type="molecule type" value="Transcribed_RNA"/>
</dbReference>
<proteinExistence type="predicted"/>
<sequence length="10" mass="1286">MYKFRNNSII</sequence>
<evidence type="ECO:0000313" key="1">
    <source>
        <dbReference type="EMBL" id="CDW21705.1"/>
    </source>
</evidence>
<accession>A0A0K2T7B6</accession>
<protein>
    <submittedName>
        <fullName evidence="1">Uncharacterized protein</fullName>
    </submittedName>
</protein>
<organism evidence="1">
    <name type="scientific">Lepeophtheirus salmonis</name>
    <name type="common">Salmon louse</name>
    <name type="synonym">Caligus salmonis</name>
    <dbReference type="NCBI Taxonomy" id="72036"/>
    <lineage>
        <taxon>Eukaryota</taxon>
        <taxon>Metazoa</taxon>
        <taxon>Ecdysozoa</taxon>
        <taxon>Arthropoda</taxon>
        <taxon>Crustacea</taxon>
        <taxon>Multicrustacea</taxon>
        <taxon>Hexanauplia</taxon>
        <taxon>Copepoda</taxon>
        <taxon>Siphonostomatoida</taxon>
        <taxon>Caligidae</taxon>
        <taxon>Lepeophtheirus</taxon>
    </lineage>
</organism>
<name>A0A0K2T7B6_LEPSM</name>